<reference evidence="2 3" key="1">
    <citation type="submission" date="2019-12" db="EMBL/GenBank/DDBJ databases">
        <authorList>
            <person name="Floudas D."/>
            <person name="Bentzer J."/>
            <person name="Ahren D."/>
            <person name="Johansson T."/>
            <person name="Persson P."/>
            <person name="Tunlid A."/>
        </authorList>
    </citation>
    <scope>NUCLEOTIDE SEQUENCE [LARGE SCALE GENOMIC DNA]</scope>
    <source>
        <strain evidence="2 3">CBS 102.39</strain>
    </source>
</reference>
<evidence type="ECO:0000313" key="3">
    <source>
        <dbReference type="Proteomes" id="UP000521872"/>
    </source>
</evidence>
<feature type="region of interest" description="Disordered" evidence="1">
    <location>
        <begin position="90"/>
        <end position="132"/>
    </location>
</feature>
<name>A0A8H4QR95_9AGAR</name>
<organism evidence="2 3">
    <name type="scientific">Agrocybe pediades</name>
    <dbReference type="NCBI Taxonomy" id="84607"/>
    <lineage>
        <taxon>Eukaryota</taxon>
        <taxon>Fungi</taxon>
        <taxon>Dikarya</taxon>
        <taxon>Basidiomycota</taxon>
        <taxon>Agaricomycotina</taxon>
        <taxon>Agaricomycetes</taxon>
        <taxon>Agaricomycetidae</taxon>
        <taxon>Agaricales</taxon>
        <taxon>Agaricineae</taxon>
        <taxon>Strophariaceae</taxon>
        <taxon>Agrocybe</taxon>
    </lineage>
</organism>
<accession>A0A8H4QR95</accession>
<dbReference type="Proteomes" id="UP000521872">
    <property type="component" value="Unassembled WGS sequence"/>
</dbReference>
<evidence type="ECO:0000313" key="2">
    <source>
        <dbReference type="EMBL" id="KAF4614947.1"/>
    </source>
</evidence>
<evidence type="ECO:0000256" key="1">
    <source>
        <dbReference type="SAM" id="MobiDB-lite"/>
    </source>
</evidence>
<sequence>MTTAPSSSNPSFVRASLQLAKYIDIAITTPPKHQPFELADPDKPHYLRFYCSEAISWARRVLALKNGTDSLKNVTEQEFEDLVRTYEGKRWSKLSRQPPPPSYYDSDSDWDSGDEDDDDDLNYDSDAPPEYRKLDEDDLKYFFQQWKMNEEKEDLPKDVIGPLLDDPETHDFTVDILKEAFGIPGGSDEEIKRDSEKILRSARLRFRAAHTKPFKYSWTLGPEDKEMPPVLDNYSIFCNAVYSIRIYDQALAVCERMKRDSNDTMSISHINVMEEVKTQLKCMRYTDELEHLPGFREASSRRARIYHVRHNKFMDVMLYITVLFDLQEKVRKSRFSQRPAAISDEAIKGLLTAVTNFKVYSTERLGKYYYPEVPAEFVKLIEVVDILQDVHDLRLSPQLWKHEDIKKATRIARELIKLWKERAQNPVNSLYVELDSYDPLPALKVEGAQDK</sequence>
<proteinExistence type="predicted"/>
<keyword evidence="3" id="KW-1185">Reference proteome</keyword>
<protein>
    <submittedName>
        <fullName evidence="2">Uncharacterized protein</fullName>
    </submittedName>
</protein>
<gene>
    <name evidence="2" type="ORF">D9613_003323</name>
</gene>
<feature type="compositionally biased region" description="Acidic residues" evidence="1">
    <location>
        <begin position="106"/>
        <end position="123"/>
    </location>
</feature>
<dbReference type="EMBL" id="JAACJL010000044">
    <property type="protein sequence ID" value="KAF4614947.1"/>
    <property type="molecule type" value="Genomic_DNA"/>
</dbReference>
<dbReference type="AlphaFoldDB" id="A0A8H4QR95"/>
<comment type="caution">
    <text evidence="2">The sequence shown here is derived from an EMBL/GenBank/DDBJ whole genome shotgun (WGS) entry which is preliminary data.</text>
</comment>